<dbReference type="GO" id="GO:0017056">
    <property type="term" value="F:structural constituent of nuclear pore"/>
    <property type="evidence" value="ECO:0007669"/>
    <property type="project" value="TreeGrafter"/>
</dbReference>
<dbReference type="GO" id="GO:0044613">
    <property type="term" value="C:nuclear pore central transport channel"/>
    <property type="evidence" value="ECO:0007669"/>
    <property type="project" value="TreeGrafter"/>
</dbReference>
<dbReference type="Gene3D" id="1.20.5.3600">
    <property type="match status" value="1"/>
</dbReference>
<keyword evidence="4" id="KW-0539">Nucleus</keyword>
<dbReference type="GO" id="GO:0036228">
    <property type="term" value="P:protein localization to nuclear inner membrane"/>
    <property type="evidence" value="ECO:0007669"/>
    <property type="project" value="TreeGrafter"/>
</dbReference>
<comment type="subcellular location">
    <subcellularLocation>
        <location evidence="1">Nucleus</location>
        <location evidence="1">Nuclear pore complex</location>
    </subcellularLocation>
</comment>
<evidence type="ECO:0000256" key="2">
    <source>
        <dbReference type="ARBA" id="ARBA00022448"/>
    </source>
</evidence>
<dbReference type="Pfam" id="PF13874">
    <property type="entry name" value="Nup54"/>
    <property type="match status" value="1"/>
</dbReference>
<dbReference type="Gene3D" id="1.20.5.490">
    <property type="entry name" value="Single helix bin"/>
    <property type="match status" value="1"/>
</dbReference>
<proteinExistence type="predicted"/>
<feature type="compositionally biased region" description="Polar residues" evidence="5">
    <location>
        <begin position="193"/>
        <end position="207"/>
    </location>
</feature>
<sequence>MSFSFGNTGGGLGGAEKKTGTLFGSTTAPAGGLFGQTQQQGNGPQPSLFGAAAAPQNNTGGLFGSTQPQQQQGLGSSLFGQAQQQPQQQNQGASLFGQQQPQQQQSQGGSLFGQQQPQQQQNQGASLFGQQQPQQQQSQGASLFGQQQSQQQQQQQQPNMNNSLFGASLQPAPVLNNNQAQSLQQQREGLPQLRQSSAQPFAGSTTNGHREKSVVEQIRVLNNKWDPENPECVFQYYFYNSVKPEEAPFYGPSQGEDERKWEEALSKKPSAGAIPVLARGFEAVGERIRQQSAAVTALRTRLHEINNSLSLLKDAHELTVASRITEAKRKHIVFAQRTLALATKVQILRNRGYVMDQQEEDLKKKLIELEKKTFDPVLGGRQEEIWARMSGVRERARILQEETEKLGKTIEQQQNGELLTDEDQKALEKLLKDYDRQLEHLKKWVEDTKEEYDEWEMAKQARPAKR</sequence>
<gene>
    <name evidence="7" type="ORF">EJ02DRAFT_505565</name>
</gene>
<keyword evidence="3" id="KW-0509">mRNA transport</keyword>
<keyword evidence="3" id="KW-0906">Nuclear pore complex</keyword>
<evidence type="ECO:0000256" key="1">
    <source>
        <dbReference type="ARBA" id="ARBA00004567"/>
    </source>
</evidence>
<dbReference type="EMBL" id="ML976112">
    <property type="protein sequence ID" value="KAF1938190.1"/>
    <property type="molecule type" value="Genomic_DNA"/>
</dbReference>
<reference evidence="7" key="1">
    <citation type="journal article" date="2020" name="Stud. Mycol.">
        <title>101 Dothideomycetes genomes: a test case for predicting lifestyles and emergence of pathogens.</title>
        <authorList>
            <person name="Haridas S."/>
            <person name="Albert R."/>
            <person name="Binder M."/>
            <person name="Bloem J."/>
            <person name="Labutti K."/>
            <person name="Salamov A."/>
            <person name="Andreopoulos B."/>
            <person name="Baker S."/>
            <person name="Barry K."/>
            <person name="Bills G."/>
            <person name="Bluhm B."/>
            <person name="Cannon C."/>
            <person name="Castanera R."/>
            <person name="Culley D."/>
            <person name="Daum C."/>
            <person name="Ezra D."/>
            <person name="Gonzalez J."/>
            <person name="Henrissat B."/>
            <person name="Kuo A."/>
            <person name="Liang C."/>
            <person name="Lipzen A."/>
            <person name="Lutzoni F."/>
            <person name="Magnuson J."/>
            <person name="Mondo S."/>
            <person name="Nolan M."/>
            <person name="Ohm R."/>
            <person name="Pangilinan J."/>
            <person name="Park H.-J."/>
            <person name="Ramirez L."/>
            <person name="Alfaro M."/>
            <person name="Sun H."/>
            <person name="Tritt A."/>
            <person name="Yoshinaga Y."/>
            <person name="Zwiers L.-H."/>
            <person name="Turgeon B."/>
            <person name="Goodwin S."/>
            <person name="Spatafora J."/>
            <person name="Crous P."/>
            <person name="Grigoriev I."/>
        </authorList>
    </citation>
    <scope>NUCLEOTIDE SEQUENCE</scope>
    <source>
        <strain evidence="7">CBS 161.51</strain>
    </source>
</reference>
<dbReference type="PANTHER" id="PTHR13000:SF0">
    <property type="entry name" value="NUCLEOPORIN P54"/>
    <property type="match status" value="1"/>
</dbReference>
<keyword evidence="3" id="KW-0811">Translocation</keyword>
<dbReference type="GO" id="GO:0006999">
    <property type="term" value="P:nuclear pore organization"/>
    <property type="evidence" value="ECO:0007669"/>
    <property type="project" value="TreeGrafter"/>
</dbReference>
<evidence type="ECO:0000256" key="5">
    <source>
        <dbReference type="SAM" id="MobiDB-lite"/>
    </source>
</evidence>
<evidence type="ECO:0000313" key="7">
    <source>
        <dbReference type="EMBL" id="KAF1938190.1"/>
    </source>
</evidence>
<evidence type="ECO:0000256" key="4">
    <source>
        <dbReference type="ARBA" id="ARBA00023242"/>
    </source>
</evidence>
<evidence type="ECO:0000256" key="3">
    <source>
        <dbReference type="ARBA" id="ARBA00023132"/>
    </source>
</evidence>
<accession>A0A6A5SEP6</accession>
<keyword evidence="8" id="KW-1185">Reference proteome</keyword>
<protein>
    <recommendedName>
        <fullName evidence="6">Nucleoporin Nup54 alpha-helical domain-containing protein</fullName>
    </recommendedName>
</protein>
<feature type="region of interest" description="Disordered" evidence="5">
    <location>
        <begin position="1"/>
        <end position="211"/>
    </location>
</feature>
<keyword evidence="2" id="KW-0813">Transport</keyword>
<organism evidence="7 8">
    <name type="scientific">Clathrospora elynae</name>
    <dbReference type="NCBI Taxonomy" id="706981"/>
    <lineage>
        <taxon>Eukaryota</taxon>
        <taxon>Fungi</taxon>
        <taxon>Dikarya</taxon>
        <taxon>Ascomycota</taxon>
        <taxon>Pezizomycotina</taxon>
        <taxon>Dothideomycetes</taxon>
        <taxon>Pleosporomycetidae</taxon>
        <taxon>Pleosporales</taxon>
        <taxon>Diademaceae</taxon>
        <taxon>Clathrospora</taxon>
    </lineage>
</organism>
<dbReference type="InterPro" id="IPR025712">
    <property type="entry name" value="Nup54_alpha-helical_dom"/>
</dbReference>
<dbReference type="PANTHER" id="PTHR13000">
    <property type="entry name" value="NUCLEOPORIN P54"/>
    <property type="match status" value="1"/>
</dbReference>
<feature type="domain" description="Nucleoporin Nup54 alpha-helical" evidence="6">
    <location>
        <begin position="253"/>
        <end position="389"/>
    </location>
</feature>
<dbReference type="Pfam" id="PF13634">
    <property type="entry name" value="Nucleoporin_FG"/>
    <property type="match status" value="1"/>
</dbReference>
<dbReference type="InterPro" id="IPR025574">
    <property type="entry name" value="Nucleoporin_FG_rpt"/>
</dbReference>
<evidence type="ECO:0000259" key="6">
    <source>
        <dbReference type="Pfam" id="PF13874"/>
    </source>
</evidence>
<dbReference type="Proteomes" id="UP000800038">
    <property type="component" value="Unassembled WGS sequence"/>
</dbReference>
<dbReference type="AlphaFoldDB" id="A0A6A5SEP6"/>
<feature type="compositionally biased region" description="Low complexity" evidence="5">
    <location>
        <begin position="35"/>
        <end position="46"/>
    </location>
</feature>
<feature type="compositionally biased region" description="Low complexity" evidence="5">
    <location>
        <begin position="64"/>
        <end position="158"/>
    </location>
</feature>
<name>A0A6A5SEP6_9PLEO</name>
<dbReference type="OrthoDB" id="6162375at2759"/>
<keyword evidence="3" id="KW-0653">Protein transport</keyword>
<dbReference type="GO" id="GO:0006607">
    <property type="term" value="P:NLS-bearing protein import into nucleus"/>
    <property type="evidence" value="ECO:0007669"/>
    <property type="project" value="TreeGrafter"/>
</dbReference>
<feature type="compositionally biased region" description="Low complexity" evidence="5">
    <location>
        <begin position="175"/>
        <end position="186"/>
    </location>
</feature>
<dbReference type="InterPro" id="IPR024864">
    <property type="entry name" value="Nup54/Nup57/Nup44"/>
</dbReference>
<evidence type="ECO:0000313" key="8">
    <source>
        <dbReference type="Proteomes" id="UP000800038"/>
    </source>
</evidence>